<dbReference type="Pfam" id="PF04233">
    <property type="entry name" value="Phage_Mu_F"/>
    <property type="match status" value="1"/>
</dbReference>
<protein>
    <submittedName>
        <fullName evidence="3">Phage Mu protein F like protein</fullName>
    </submittedName>
</protein>
<dbReference type="InterPro" id="IPR041301">
    <property type="entry name" value="PBECR3"/>
</dbReference>
<reference evidence="4" key="1">
    <citation type="submission" date="2017-08" db="EMBL/GenBank/DDBJ databases">
        <authorList>
            <person name="Varghese N."/>
            <person name="Submissions S."/>
        </authorList>
    </citation>
    <scope>NUCLEOTIDE SEQUENCE [LARGE SCALE GENOMIC DNA]</scope>
    <source>
        <strain evidence="4">JA276</strain>
    </source>
</reference>
<organism evidence="3 4">
    <name type="scientific">Rhodobacter maris</name>
    <dbReference type="NCBI Taxonomy" id="446682"/>
    <lineage>
        <taxon>Bacteria</taxon>
        <taxon>Pseudomonadati</taxon>
        <taxon>Pseudomonadota</taxon>
        <taxon>Alphaproteobacteria</taxon>
        <taxon>Rhodobacterales</taxon>
        <taxon>Rhodobacter group</taxon>
        <taxon>Rhodobacter</taxon>
    </lineage>
</organism>
<feature type="domain" description="Phage-Barnase-EndoU-ColicinE5/D-RelE like nuclease 3" evidence="2">
    <location>
        <begin position="315"/>
        <end position="422"/>
    </location>
</feature>
<dbReference type="InterPro" id="IPR006528">
    <property type="entry name" value="Phage_head_morphogenesis_dom"/>
</dbReference>
<evidence type="ECO:0000259" key="2">
    <source>
        <dbReference type="Pfam" id="PF18812"/>
    </source>
</evidence>
<dbReference type="OrthoDB" id="9813502at2"/>
<dbReference type="EMBL" id="OBMT01000020">
    <property type="protein sequence ID" value="SOC20650.1"/>
    <property type="molecule type" value="Genomic_DNA"/>
</dbReference>
<name>A0A285TEK2_9RHOB</name>
<dbReference type="Pfam" id="PF18812">
    <property type="entry name" value="PBECR3"/>
    <property type="match status" value="1"/>
</dbReference>
<evidence type="ECO:0000313" key="3">
    <source>
        <dbReference type="EMBL" id="SOC20650.1"/>
    </source>
</evidence>
<gene>
    <name evidence="3" type="ORF">SAMN05877831_12020</name>
</gene>
<dbReference type="AlphaFoldDB" id="A0A285TEK2"/>
<feature type="domain" description="Phage head morphogenesis" evidence="1">
    <location>
        <begin position="59"/>
        <end position="178"/>
    </location>
</feature>
<dbReference type="Proteomes" id="UP000219111">
    <property type="component" value="Unassembled WGS sequence"/>
</dbReference>
<evidence type="ECO:0000313" key="4">
    <source>
        <dbReference type="Proteomes" id="UP000219111"/>
    </source>
</evidence>
<sequence length="429" mass="47108">MAEDPLALLLRRPFDEQVAAFRLRLRNLVPTARWDDISGPAHDRAGMVAGAIKQDLIADILGAVDRSLTEGTGLEVFRRDFRAIVEKYGWHGWTGEGTAKGEAWRTKVIWKTNLSTSYAAGRWAQLNAKGFKFLVYRHSHAEHPRLQHLAWDGLILPIEHPFWRTHFPPNGWGCGCSVRGAMSMAMAIRLGGDPAKKLPSDWAMPDPRTGAPKGIDRGWDHAPGTTVANTITALAEKAGKWPTSLATNFMQEVPTATRDAIATGYRDAPSTADATRRWVERVMGERGGAPISPDVLVEPQRTLGLVTTHDAAAIEQALARPLKPALYDYIVEHGAARHALAEHGAPELERTRGQRALTAYDFGRLGALLNAPDTLEPADQKPGRGPRILLTKRFGEETLVAVFELLAGRRRLSLVTMWVKTGASPTFTP</sequence>
<dbReference type="RefSeq" id="WP_097071412.1">
    <property type="nucleotide sequence ID" value="NZ_OBMT01000020.1"/>
</dbReference>
<accession>A0A285TEK2</accession>
<proteinExistence type="predicted"/>
<evidence type="ECO:0000259" key="1">
    <source>
        <dbReference type="Pfam" id="PF04233"/>
    </source>
</evidence>
<keyword evidence="4" id="KW-1185">Reference proteome</keyword>